<comment type="similarity">
    <text evidence="9">Belongs to the SecD/SecF family. SecD subfamily.</text>
</comment>
<dbReference type="GO" id="GO:0065002">
    <property type="term" value="P:intracellular protein transmembrane transport"/>
    <property type="evidence" value="ECO:0007669"/>
    <property type="project" value="UniProtKB-UniRule"/>
</dbReference>
<feature type="transmembrane region" description="Helical" evidence="9">
    <location>
        <begin position="501"/>
        <end position="523"/>
    </location>
</feature>
<comment type="function">
    <text evidence="9">Part of the Sec protein translocase complex. Interacts with the SecYEG preprotein conducting channel. SecDF uses the proton motive force (PMF) to complete protein translocation after the ATP-dependent function of SecA.</text>
</comment>
<dbReference type="AlphaFoldDB" id="D2R231"/>
<evidence type="ECO:0000259" key="13">
    <source>
        <dbReference type="Pfam" id="PF22599"/>
    </source>
</evidence>
<feature type="transmembrane region" description="Helical" evidence="9">
    <location>
        <begin position="406"/>
        <end position="425"/>
    </location>
</feature>
<reference evidence="14 15" key="1">
    <citation type="journal article" date="2009" name="Stand. Genomic Sci.">
        <title>Complete genome sequence of Pirellula staleyi type strain (ATCC 27377).</title>
        <authorList>
            <person name="Clum A."/>
            <person name="Tindall B.J."/>
            <person name="Sikorski J."/>
            <person name="Ivanova N."/>
            <person name="Mavrommatis K."/>
            <person name="Lucas S."/>
            <person name="Glavina del Rio T."/>
            <person name="Nolan M."/>
            <person name="Chen F."/>
            <person name="Tice H."/>
            <person name="Pitluck S."/>
            <person name="Cheng J.F."/>
            <person name="Chertkov O."/>
            <person name="Brettin T."/>
            <person name="Han C."/>
            <person name="Detter J.C."/>
            <person name="Kuske C."/>
            <person name="Bruce D."/>
            <person name="Goodwin L."/>
            <person name="Ovchinikova G."/>
            <person name="Pati A."/>
            <person name="Mikhailova N."/>
            <person name="Chen A."/>
            <person name="Palaniappan K."/>
            <person name="Land M."/>
            <person name="Hauser L."/>
            <person name="Chang Y.J."/>
            <person name="Jeffries C.D."/>
            <person name="Chain P."/>
            <person name="Rohde M."/>
            <person name="Goker M."/>
            <person name="Bristow J."/>
            <person name="Eisen J.A."/>
            <person name="Markowitz V."/>
            <person name="Hugenholtz P."/>
            <person name="Kyrpides N.C."/>
            <person name="Klenk H.P."/>
            <person name="Lapidus A."/>
        </authorList>
    </citation>
    <scope>NUCLEOTIDE SEQUENCE [LARGE SCALE GENOMIC DNA]</scope>
    <source>
        <strain evidence="15">ATCC 27377 / DSM 6068 / ICPB 4128</strain>
    </source>
</reference>
<feature type="compositionally biased region" description="Basic and acidic residues" evidence="11">
    <location>
        <begin position="818"/>
        <end position="838"/>
    </location>
</feature>
<feature type="compositionally biased region" description="Basic and acidic residues" evidence="11">
    <location>
        <begin position="849"/>
        <end position="869"/>
    </location>
</feature>
<dbReference type="InterPro" id="IPR005791">
    <property type="entry name" value="SecD"/>
</dbReference>
<dbReference type="NCBIfam" id="TIGR00966">
    <property type="entry name" value="transloc_SecF"/>
    <property type="match status" value="1"/>
</dbReference>
<feature type="transmembrane region" description="Helical" evidence="9">
    <location>
        <begin position="61"/>
        <end position="80"/>
    </location>
</feature>
<dbReference type="HAMAP" id="MF_01464_B">
    <property type="entry name" value="SecF_B"/>
    <property type="match status" value="1"/>
</dbReference>
<dbReference type="Gene3D" id="3.30.1360.200">
    <property type="match status" value="1"/>
</dbReference>
<sequence length="1192" mass="128056">MIVEASQSLLLAANRLIDLSASPVLGVSIEAVIVIAAIVIGYALGFLIAKNLRAPEYGWKLGLVLAAFLGALPMVLFGNYKLGVDLQGGVILVYEVDKVETAALDPQGRSDNWDMPALIKVLGKRLNPDGLKEIVIRPFGTEQIEIVVPEVDSNEVELIKQRITTGGALRFMVVADPSIDQQLVEIAREQSQRPGLELEKSVKNGEELIGFWARAARETDGDPESAETAQFRDPSLFYSVIRDARTGQIIDLPPNVIGQLAQNPGFFAPYLQSLGHKQIDVLLTFNQDYDIRGEDLGVPAEGRDSQLRPCILFSMKGEGRAKMGALTSANLQRKLAIVFDNELLSAPTIQERISDNGQITGQFSEAEVRFMVEILKSGSMPVVLYKNPISENRIGSILGMDTIIKGSRAIIVSLLLVLGFVLVYYRVSGIVACFALVLNILLTVAAMILLQAPFTLPGLAGLVLTVGMSVDANVLIYERIREELARGAALRMAIRNGFERAFTTILDSNLTTLLTAVVLYVIGTDQIRGFGISLIFGILTSMFTAVFCSRVILELGERAFRWKTLEMTKFMTNPTIDWVKYFAPATTVSVVLILIGLVATIARGPGLFDIDLAGGTSVTFTLKEPIQDAEVRTMLDSVFKGAVNESTKSKVDYLINEVQVEGSPAGSNYKVDSSLEEVDDLKKLVEEAFTKDGKLLLTTFAMSADAPVEVKEATPPPVDTRTPETTPPATEKPGEVPAEVPAEKPAETPAAEKPAEAPKAEEPPAEAPKAEDKPAEEAPKTEEKPADEKPAEEKPAEEAKPAESTEPAAEGSCQEPAADDKPADEAKPEEKPAEEKPAETTPPAEAAPAEEKPADAPKTEDKPAEEKPAAEATPVPEAPAAVAAPEGPATTTETPATPAVVANEPEVKSSFKLTFDTSSISAQALRDRVLNAARSAINEDLSVKLENPDWDNLDQTAAFKEWTVTLPVSTDKAAKVIDAMKSELDGAPVWQTSSKIGGQVSSDTRWRAIAALAFSIAGMIAYIWYRFNNVTWGIAAAVALLHDSLIMLGAIAASLWLTSLLGFAGVEEFKISLPVVAAFLTLIGYSVNDTIVIFDRIREIRGKSPDITSKIVNDSVNQTLSRSLLTSGTTLMVVTILYFFGGPGVHAFAFALVIGVIAGSYSTIYIASPILLWLLGKEIAAPAAAPAEVVKK</sequence>
<dbReference type="FunFam" id="1.20.1640.10:FF:000004">
    <property type="entry name" value="Protein translocase subunit SecD"/>
    <property type="match status" value="1"/>
</dbReference>
<dbReference type="HOGENOM" id="CLU_007894_3_0_0"/>
<feature type="transmembrane region" description="Helical" evidence="9">
    <location>
        <begin position="1006"/>
        <end position="1025"/>
    </location>
</feature>
<feature type="transmembrane region" description="Helical" evidence="9">
    <location>
        <begin position="432"/>
        <end position="452"/>
    </location>
</feature>
<keyword evidence="4 9" id="KW-0812">Transmembrane</keyword>
<evidence type="ECO:0000256" key="3">
    <source>
        <dbReference type="ARBA" id="ARBA00022475"/>
    </source>
</evidence>
<evidence type="ECO:0000256" key="2">
    <source>
        <dbReference type="ARBA" id="ARBA00022448"/>
    </source>
</evidence>
<dbReference type="NCBIfam" id="TIGR00916">
    <property type="entry name" value="2A0604s01"/>
    <property type="match status" value="1"/>
</dbReference>
<dbReference type="HAMAP" id="MF_01463_B">
    <property type="entry name" value="SecD_B"/>
    <property type="match status" value="1"/>
</dbReference>
<dbReference type="Pfam" id="PF02355">
    <property type="entry name" value="SecD_SecF_C"/>
    <property type="match status" value="2"/>
</dbReference>
<dbReference type="InterPro" id="IPR054384">
    <property type="entry name" value="SecDF_P1_head"/>
</dbReference>
<accession>D2R231</accession>
<feature type="compositionally biased region" description="Low complexity" evidence="11">
    <location>
        <begin position="723"/>
        <end position="740"/>
    </location>
</feature>
<feature type="transmembrane region" description="Helical" evidence="9">
    <location>
        <begin position="1147"/>
        <end position="1175"/>
    </location>
</feature>
<evidence type="ECO:0000256" key="8">
    <source>
        <dbReference type="ARBA" id="ARBA00023136"/>
    </source>
</evidence>
<evidence type="ECO:0000256" key="11">
    <source>
        <dbReference type="SAM" id="MobiDB-lite"/>
    </source>
</evidence>
<keyword evidence="8 9" id="KW-0472">Membrane</keyword>
<proteinExistence type="inferred from homology"/>
<dbReference type="PRINTS" id="PR01755">
    <property type="entry name" value="SECFTRNLCASE"/>
</dbReference>
<evidence type="ECO:0000259" key="12">
    <source>
        <dbReference type="Pfam" id="PF02355"/>
    </source>
</evidence>
<gene>
    <name evidence="9" type="primary">secD</name>
    <name evidence="10" type="synonym">secF</name>
    <name evidence="14" type="ordered locus">Psta_3988</name>
</gene>
<dbReference type="Pfam" id="PF07549">
    <property type="entry name" value="Sec_GG"/>
    <property type="match status" value="1"/>
</dbReference>
<comment type="subunit">
    <text evidence="9">Forms a complex with SecF. Part of the essential Sec protein translocation apparatus which comprises SecA, SecYEG and auxiliary proteins SecDF. Other proteins may also be involved.</text>
</comment>
<dbReference type="InterPro" id="IPR005665">
    <property type="entry name" value="SecF_bac"/>
</dbReference>
<feature type="transmembrane region" description="Helical" evidence="9">
    <location>
        <begin position="529"/>
        <end position="553"/>
    </location>
</feature>
<evidence type="ECO:0000313" key="14">
    <source>
        <dbReference type="EMBL" id="ADB18642.1"/>
    </source>
</evidence>
<dbReference type="OrthoDB" id="9805019at2"/>
<dbReference type="InterPro" id="IPR022646">
    <property type="entry name" value="SecD/SecF_CS"/>
</dbReference>
<dbReference type="SUPFAM" id="SSF82866">
    <property type="entry name" value="Multidrug efflux transporter AcrB transmembrane domain"/>
    <property type="match status" value="2"/>
</dbReference>
<dbReference type="InterPro" id="IPR022645">
    <property type="entry name" value="SecD/SecF_bac"/>
</dbReference>
<dbReference type="KEGG" id="psl:Psta_3988"/>
<dbReference type="Gene3D" id="1.20.1640.10">
    <property type="entry name" value="Multidrug efflux transporter AcrB transmembrane domain"/>
    <property type="match status" value="2"/>
</dbReference>
<dbReference type="Pfam" id="PF22599">
    <property type="entry name" value="SecDF_P1_head"/>
    <property type="match status" value="1"/>
</dbReference>
<keyword evidence="15" id="KW-1185">Reference proteome</keyword>
<feature type="transmembrane region" description="Helical" evidence="9">
    <location>
        <begin position="1124"/>
        <end position="1141"/>
    </location>
</feature>
<evidence type="ECO:0000256" key="9">
    <source>
        <dbReference type="HAMAP-Rule" id="MF_01463"/>
    </source>
</evidence>
<dbReference type="InterPro" id="IPR022813">
    <property type="entry name" value="SecD/SecF_arch_bac"/>
</dbReference>
<feature type="transmembrane region" description="Helical" evidence="9">
    <location>
        <begin position="581"/>
        <end position="602"/>
    </location>
</feature>
<dbReference type="eggNOG" id="COG0341">
    <property type="taxonomic scope" value="Bacteria"/>
</dbReference>
<comment type="subunit">
    <text evidence="10">Forms a complex with SecD. Part of the essential Sec protein translocation apparatus which comprises SecA, SecYEG and auxiliary proteins SecDF. Other proteins may also be involved.</text>
</comment>
<dbReference type="PANTHER" id="PTHR30081">
    <property type="entry name" value="PROTEIN-EXPORT MEMBRANE PROTEIN SEC"/>
    <property type="match status" value="1"/>
</dbReference>
<feature type="transmembrane region" description="Helical" evidence="9">
    <location>
        <begin position="1045"/>
        <end position="1065"/>
    </location>
</feature>
<dbReference type="GO" id="GO:0006605">
    <property type="term" value="P:protein targeting"/>
    <property type="evidence" value="ECO:0007669"/>
    <property type="project" value="UniProtKB-UniRule"/>
</dbReference>
<feature type="compositionally biased region" description="Low complexity" evidence="11">
    <location>
        <begin position="870"/>
        <end position="902"/>
    </location>
</feature>
<evidence type="ECO:0000256" key="7">
    <source>
        <dbReference type="ARBA" id="ARBA00023010"/>
    </source>
</evidence>
<dbReference type="eggNOG" id="COG0342">
    <property type="taxonomic scope" value="Bacteria"/>
</dbReference>
<dbReference type="PANTHER" id="PTHR30081:SF1">
    <property type="entry name" value="PROTEIN TRANSLOCASE SUBUNIT SECD"/>
    <property type="match status" value="1"/>
</dbReference>
<feature type="transmembrane region" description="Helical" evidence="9">
    <location>
        <begin position="1071"/>
        <end position="1094"/>
    </location>
</feature>
<evidence type="ECO:0000313" key="15">
    <source>
        <dbReference type="Proteomes" id="UP000001887"/>
    </source>
</evidence>
<feature type="transmembrane region" description="Helical" evidence="9">
    <location>
        <begin position="24"/>
        <end position="49"/>
    </location>
</feature>
<feature type="compositionally biased region" description="Basic and acidic residues" evidence="11">
    <location>
        <begin position="753"/>
        <end position="803"/>
    </location>
</feature>
<evidence type="ECO:0000256" key="1">
    <source>
        <dbReference type="ARBA" id="ARBA00004651"/>
    </source>
</evidence>
<name>D2R231_PIRSD</name>
<dbReference type="Gene3D" id="3.30.70.3220">
    <property type="match status" value="1"/>
</dbReference>
<dbReference type="GO" id="GO:0043952">
    <property type="term" value="P:protein transport by the Sec complex"/>
    <property type="evidence" value="ECO:0007669"/>
    <property type="project" value="UniProtKB-UniRule"/>
</dbReference>
<comment type="subcellular location">
    <subcellularLocation>
        <location evidence="9">Cell inner membrane</location>
        <topology evidence="9">Multi-pass membrane protein</topology>
    </subcellularLocation>
    <subcellularLocation>
        <location evidence="1">Cell membrane</location>
        <topology evidence="1">Multi-pass membrane protein</topology>
    </subcellularLocation>
</comment>
<dbReference type="GO" id="GO:0015450">
    <property type="term" value="F:protein-transporting ATPase activity"/>
    <property type="evidence" value="ECO:0007669"/>
    <property type="project" value="InterPro"/>
</dbReference>
<feature type="transmembrane region" description="Helical" evidence="9">
    <location>
        <begin position="458"/>
        <end position="480"/>
    </location>
</feature>
<dbReference type="eggNOG" id="COG3064">
    <property type="taxonomic scope" value="Bacteria"/>
</dbReference>
<organism evidence="14 15">
    <name type="scientific">Pirellula staleyi (strain ATCC 27377 / DSM 6068 / ICPB 4128)</name>
    <name type="common">Pirella staleyi</name>
    <dbReference type="NCBI Taxonomy" id="530564"/>
    <lineage>
        <taxon>Bacteria</taxon>
        <taxon>Pseudomonadati</taxon>
        <taxon>Planctomycetota</taxon>
        <taxon>Planctomycetia</taxon>
        <taxon>Pirellulales</taxon>
        <taxon>Pirellulaceae</taxon>
        <taxon>Pirellula</taxon>
    </lineage>
</organism>
<keyword evidence="3 9" id="KW-1003">Cell membrane</keyword>
<evidence type="ECO:0000256" key="10">
    <source>
        <dbReference type="HAMAP-Rule" id="MF_01464"/>
    </source>
</evidence>
<feature type="domain" description="SecDF P1 head subdomain" evidence="13">
    <location>
        <begin position="285"/>
        <end position="382"/>
    </location>
</feature>
<dbReference type="GO" id="GO:0005886">
    <property type="term" value="C:plasma membrane"/>
    <property type="evidence" value="ECO:0007669"/>
    <property type="project" value="UniProtKB-SubCell"/>
</dbReference>
<keyword evidence="9" id="KW-0997">Cell inner membrane</keyword>
<feature type="domain" description="Protein export membrane protein SecD/SecF C-terminal" evidence="12">
    <location>
        <begin position="990"/>
        <end position="1175"/>
    </location>
</feature>
<feature type="region of interest" description="Disordered" evidence="11">
    <location>
        <begin position="708"/>
        <end position="903"/>
    </location>
</feature>
<evidence type="ECO:0000256" key="6">
    <source>
        <dbReference type="ARBA" id="ARBA00022989"/>
    </source>
</evidence>
<comment type="caution">
    <text evidence="9">Lacks conserved residue(s) required for the propagation of feature annotation.</text>
</comment>
<protein>
    <recommendedName>
        <fullName evidence="9 10">Multifunctional fusion protein</fullName>
    </recommendedName>
    <domain>
        <recommendedName>
            <fullName evidence="9">Protein translocase subunit SecD</fullName>
        </recommendedName>
    </domain>
    <domain>
        <recommendedName>
            <fullName evidence="10">Protein-export membrane protein SecF</fullName>
        </recommendedName>
    </domain>
</protein>
<keyword evidence="7 9" id="KW-0811">Translocation</keyword>
<evidence type="ECO:0000256" key="5">
    <source>
        <dbReference type="ARBA" id="ARBA00022927"/>
    </source>
</evidence>
<comment type="similarity">
    <text evidence="10">Belongs to the SecD/SecF family. SecF subfamily.</text>
</comment>
<keyword evidence="6 9" id="KW-1133">Transmembrane helix</keyword>
<keyword evidence="5 9" id="KW-0653">Protein transport</keyword>
<dbReference type="STRING" id="530564.Psta_3988"/>
<dbReference type="EMBL" id="CP001848">
    <property type="protein sequence ID" value="ADB18642.1"/>
    <property type="molecule type" value="Genomic_DNA"/>
</dbReference>
<dbReference type="Proteomes" id="UP000001887">
    <property type="component" value="Chromosome"/>
</dbReference>
<dbReference type="InterPro" id="IPR048634">
    <property type="entry name" value="SecD_SecF_C"/>
</dbReference>
<dbReference type="InterPro" id="IPR055344">
    <property type="entry name" value="SecD_SecF_C_bact"/>
</dbReference>
<keyword evidence="2 9" id="KW-0813">Transport</keyword>
<feature type="domain" description="Protein export membrane protein SecD/SecF C-terminal" evidence="12">
    <location>
        <begin position="389"/>
        <end position="553"/>
    </location>
</feature>
<evidence type="ECO:0000256" key="4">
    <source>
        <dbReference type="ARBA" id="ARBA00022692"/>
    </source>
</evidence>
<dbReference type="NCBIfam" id="TIGR01129">
    <property type="entry name" value="secD"/>
    <property type="match status" value="1"/>
</dbReference>